<evidence type="ECO:0000313" key="3">
    <source>
        <dbReference type="Proteomes" id="UP001176941"/>
    </source>
</evidence>
<gene>
    <name evidence="2" type="ORF">MRATA1EN1_LOCUS25285</name>
</gene>
<keyword evidence="1" id="KW-0472">Membrane</keyword>
<keyword evidence="1" id="KW-0812">Transmembrane</keyword>
<keyword evidence="1" id="KW-1133">Transmembrane helix</keyword>
<organism evidence="2 3">
    <name type="scientific">Rangifer tarandus platyrhynchus</name>
    <name type="common">Svalbard reindeer</name>
    <dbReference type="NCBI Taxonomy" id="3082113"/>
    <lineage>
        <taxon>Eukaryota</taxon>
        <taxon>Metazoa</taxon>
        <taxon>Chordata</taxon>
        <taxon>Craniata</taxon>
        <taxon>Vertebrata</taxon>
        <taxon>Euteleostomi</taxon>
        <taxon>Mammalia</taxon>
        <taxon>Eutheria</taxon>
        <taxon>Laurasiatheria</taxon>
        <taxon>Artiodactyla</taxon>
        <taxon>Ruminantia</taxon>
        <taxon>Pecora</taxon>
        <taxon>Cervidae</taxon>
        <taxon>Odocoileinae</taxon>
        <taxon>Rangifer</taxon>
    </lineage>
</organism>
<dbReference type="EMBL" id="OX459942">
    <property type="protein sequence ID" value="CAI9176323.1"/>
    <property type="molecule type" value="Genomic_DNA"/>
</dbReference>
<dbReference type="Proteomes" id="UP001176941">
    <property type="component" value="Chromosome 6"/>
</dbReference>
<evidence type="ECO:0000313" key="2">
    <source>
        <dbReference type="EMBL" id="CAI9176323.1"/>
    </source>
</evidence>
<feature type="transmembrane region" description="Helical" evidence="1">
    <location>
        <begin position="50"/>
        <end position="71"/>
    </location>
</feature>
<name>A0ABN8ZS18_RANTA</name>
<accession>A0ABN8ZS18</accession>
<protein>
    <submittedName>
        <fullName evidence="2">Uncharacterized protein</fullName>
    </submittedName>
</protein>
<feature type="transmembrane region" description="Helical" evidence="1">
    <location>
        <begin position="21"/>
        <end position="44"/>
    </location>
</feature>
<reference evidence="2" key="1">
    <citation type="submission" date="2023-04" db="EMBL/GenBank/DDBJ databases">
        <authorList>
            <consortium name="ELIXIR-Norway"/>
        </authorList>
    </citation>
    <scope>NUCLEOTIDE SEQUENCE [LARGE SCALE GENOMIC DNA]</scope>
</reference>
<sequence>MFRENMYIILFRFLKNILKKKILGVLLSNADVAITVDFTIMLLYKWENKFFKIEVGIPFFSLTLSTHVCFLKNVRILFILKIGTGVSKLLKMSWKKCPEEPRFDDLFSCVLSLVH</sequence>
<proteinExistence type="predicted"/>
<evidence type="ECO:0000256" key="1">
    <source>
        <dbReference type="SAM" id="Phobius"/>
    </source>
</evidence>
<keyword evidence="3" id="KW-1185">Reference proteome</keyword>